<evidence type="ECO:0000313" key="1">
    <source>
        <dbReference type="Proteomes" id="UP001732720"/>
    </source>
</evidence>
<keyword evidence="1" id="KW-1185">Reference proteome</keyword>
<evidence type="ECO:0000313" key="2">
    <source>
        <dbReference type="RefSeq" id="XP_073909977.1"/>
    </source>
</evidence>
<dbReference type="RefSeq" id="XP_073909977.1">
    <property type="nucleotide sequence ID" value="XM_074053876.1"/>
</dbReference>
<sequence length="1699" mass="185583">MTSWMAEVAFLMGSPILASAKPSPVPPPPPIGSAVGAGPKRHQPGGWTLGVLSLCQVTLRMMLVLSEPQFVHLQNGNLSAIRCISQICLEEPRDTGCWDGDSLDFQPGSPPPHLLGPFPGTPDDRGSWEHPLVQEAGEGHPPEQRFEDSVFVRTMKPHAELEHSRRFLHHQGELKPRTRPRFDWLRDSDEQGPLQDVGPRVDLPPQPPSLASFRRVIVPVDDTPKTLDVEVVGTREDLEDLEGLAQTSEWGLPTSASEVATQTWTVNSEASVERLQPLLPQVQTGPYLCELLEEVADGMTSLDEDEDEEPAVFPCIECSIYFKHKEHLLEHMSQHRRAPGQEPPADLAPLACGECGWAFADPTALEQHRQLHQASREKIIEEIQKLKQYPGDEGREARLQCPKCVFGTNSSRAFVQHAKLHVREPSQAAKEPFGGGSRAGSPVPDTSTLVYSPFEASSGFSACMLCGFPAPSESLLREHLRLVHGRPHWEEDDEAFGEDPASQPGTSQDAYTRFPDPATMDYFGKAEPLLSPMWQDNPVGYDPSLAFGPDFQQLGIMRDFPLSKPLLHDSGQRPLGRLAFPSPLASTPYSIQLRRNKNSVHLQGLADRRYPWSEEEEEEEEDEDLVLTSEMDFVSENGVFPPSATSSLIPEPALELKRTFRDALRTAEASWAQRQQLRGMVPIVLVAELGPQVKATAARVPPRLQHEELELGGTHPLDFLLLDAPLGGPLGLDTLLEGDPGVALKHEERKCPYCPDRFHNGIGLANHVRGHLNRVGVSYNVRHFISAEEVKAIERRFSFQKKKKKVANFDPGTFSLMRCDFCGAGFDTRAGLSSHARAHLRDFGITNWELTVSPINILQELLATSATELPPSPLGREPTGPPGSFLTSRRPRLPLTLPFPPTWAEDPGPVYGDAQSLTTCEVCGACFETRKGLSSHARSHLRQLGVAESESSGAPIDLLYELVKQKGLPDAPLGLPLGLTKKSNSPKELVAGATRPGLLTLTKPLDAPAINKAIKSPPGFSAKGLVHPPNSPLLKKAPLALAGSPTPKNPEDKSPQLSLSPRPASPKAQWPPSEDEGPLNLTSGPEPTRDIRCEFCGEFFENRKGLSSHARSHLRQMGVTEWYVNGSPIDTLREILKRRTQSRPGGHPHPPGPSPKALAKVVGSGGPGSSLEARSPSDLHISPLTKKLPPPPGSPLGHSPTASPPPTARKMFTGLAAPSLPKKLKPEQMRVEIKREMLPGALHGESHPSEGPWGAPREDMTPLNLSSRAEPVRDIRCEFCGEFFENRKGLSSHARSHLRQMGVTEWSVNGSPIDTLREILKKKSKPCLIKKEPPAGDLAPALAEDGPPTAVPGPVHSPLPLSPLVGRPGKPGAGPAQVPRELSLTPITGAKPSATGFLGSVAAKRPLQEDRLLPAEVKAKTYIQTELPFKAKTLHEKTSHSSTEACCELCGLYFENRKALASHARAHLRQFGVTEWCVNGSPIETLSEWIKHRPQKVGAYRSYIQGGRPFTKKFRSAGHGRDSDKRPSLGLAPGGLSLVGRSAGGEPGLEAGRAADSGERPLATSPPGTVKSEEHQRQNINKFERRQARPPDASAARGSEEANDLQQKLEEVRQPPPRVRPVPSLVPRPPQTSLVKFVGNIYTLKCRFCEVEFQGPLSIQEEWVRHLQRHILEMNFSKADPPPEEPQAVQAQTAVAETP</sequence>
<name>A0AC58KYK4_CASCN</name>
<organism evidence="1 2">
    <name type="scientific">Castor canadensis</name>
    <name type="common">American beaver</name>
    <dbReference type="NCBI Taxonomy" id="51338"/>
    <lineage>
        <taxon>Eukaryota</taxon>
        <taxon>Metazoa</taxon>
        <taxon>Chordata</taxon>
        <taxon>Craniata</taxon>
        <taxon>Vertebrata</taxon>
        <taxon>Euteleostomi</taxon>
        <taxon>Mammalia</taxon>
        <taxon>Eutheria</taxon>
        <taxon>Euarchontoglires</taxon>
        <taxon>Glires</taxon>
        <taxon>Rodentia</taxon>
        <taxon>Castorimorpha</taxon>
        <taxon>Castoridae</taxon>
        <taxon>Castor</taxon>
    </lineage>
</organism>
<reference evidence="2" key="1">
    <citation type="submission" date="2025-08" db="UniProtKB">
        <authorList>
            <consortium name="RefSeq"/>
        </authorList>
    </citation>
    <scope>IDENTIFICATION</scope>
</reference>
<gene>
    <name evidence="2" type="primary">Wiz</name>
</gene>
<protein>
    <submittedName>
        <fullName evidence="2">Protein Wiz isoform X6</fullName>
    </submittedName>
</protein>
<accession>A0AC58KYK4</accession>
<dbReference type="Proteomes" id="UP001732720">
    <property type="component" value="Chromosome 14"/>
</dbReference>
<proteinExistence type="predicted"/>